<evidence type="ECO:0000313" key="6">
    <source>
        <dbReference type="Proteomes" id="UP001162541"/>
    </source>
</evidence>
<dbReference type="AlphaFoldDB" id="A0A176WLZ0"/>
<proteinExistence type="predicted"/>
<reference evidence="4 5" key="1">
    <citation type="submission" date="2016-03" db="EMBL/GenBank/DDBJ databases">
        <title>Mechanisms controlling the formation of the plant cell surface in tip-growing cells are functionally conserved among land plants.</title>
        <authorList>
            <person name="Honkanen S."/>
            <person name="Jones V.A."/>
            <person name="Morieri G."/>
            <person name="Champion C."/>
            <person name="Hetherington A.J."/>
            <person name="Kelly S."/>
            <person name="Saint-Marcoux D."/>
            <person name="Proust H."/>
            <person name="Prescott H."/>
            <person name="Dolan L."/>
        </authorList>
    </citation>
    <scope>NUCLEOTIDE SEQUENCE [LARGE SCALE GENOMIC DNA]</scope>
    <source>
        <strain evidence="5">cv. Tak-1 and cv. Tak-2</strain>
        <tissue evidence="4">Whole gametophyte</tissue>
    </source>
</reference>
<protein>
    <submittedName>
        <fullName evidence="4">Uncharacterized protein</fullName>
    </submittedName>
</protein>
<reference evidence="6" key="3">
    <citation type="journal article" date="2020" name="Curr. Biol.">
        <title>Chromatin organization in early land plants reveals an ancestral association between H3K27me3, transposons, and constitutive heterochromatin.</title>
        <authorList>
            <person name="Montgomery S.A."/>
            <person name="Tanizawa Y."/>
            <person name="Galik B."/>
            <person name="Wang N."/>
            <person name="Ito T."/>
            <person name="Mochizuki T."/>
            <person name="Akimcheva S."/>
            <person name="Bowman J.L."/>
            <person name="Cognat V."/>
            <person name="Marechal-Drouard L."/>
            <person name="Ekker H."/>
            <person name="Hong S.F."/>
            <person name="Kohchi T."/>
            <person name="Lin S.S."/>
            <person name="Liu L.D."/>
            <person name="Nakamura Y."/>
            <person name="Valeeva L.R."/>
            <person name="Shakirov E.V."/>
            <person name="Shippen D.E."/>
            <person name="Wei W.L."/>
            <person name="Yagura M."/>
            <person name="Yamaoka S."/>
            <person name="Yamato K.T."/>
            <person name="Liu C."/>
            <person name="Berger F."/>
        </authorList>
    </citation>
    <scope>NUCLEOTIDE SEQUENCE [LARGE SCALE GENOMIC DNA]</scope>
    <source>
        <strain evidence="6">Tak-1</strain>
    </source>
</reference>
<evidence type="ECO:0000256" key="2">
    <source>
        <dbReference type="SAM" id="Phobius"/>
    </source>
</evidence>
<dbReference type="EMBL" id="LVLJ01000655">
    <property type="protein sequence ID" value="OAE33435.1"/>
    <property type="molecule type" value="Genomic_DNA"/>
</dbReference>
<evidence type="ECO:0000313" key="5">
    <source>
        <dbReference type="Proteomes" id="UP000077202"/>
    </source>
</evidence>
<dbReference type="Proteomes" id="UP001162541">
    <property type="component" value="Chromosome 3"/>
</dbReference>
<evidence type="ECO:0000256" key="1">
    <source>
        <dbReference type="SAM" id="MobiDB-lite"/>
    </source>
</evidence>
<dbReference type="EMBL" id="AP019868">
    <property type="protein sequence ID" value="BBN06046.1"/>
    <property type="molecule type" value="Genomic_DNA"/>
</dbReference>
<keyword evidence="2" id="KW-0812">Transmembrane</keyword>
<name>A0A176WLZ0_MARPO</name>
<reference evidence="3" key="2">
    <citation type="journal article" date="2019" name="Curr. Biol.">
        <title>Chromatin organization in early land plants reveals an ancestral association between H3K27me3, transposons, and constitutive heterochromatin.</title>
        <authorList>
            <person name="Montgomery S.A."/>
            <person name="Tanizawa Y."/>
            <person name="Galik B."/>
            <person name="Wang N."/>
            <person name="Ito T."/>
            <person name="Mochizuki T."/>
            <person name="Akimcheva S."/>
            <person name="Bowman J."/>
            <person name="Cognat V."/>
            <person name="Drouard L."/>
            <person name="Ekker H."/>
            <person name="Houng S."/>
            <person name="Kohchi T."/>
            <person name="Lin S."/>
            <person name="Liu L.D."/>
            <person name="Nakamura Y."/>
            <person name="Valeeva L.R."/>
            <person name="Shakirov E.V."/>
            <person name="Shippen D.E."/>
            <person name="Wei W."/>
            <person name="Yagura M."/>
            <person name="Yamaoka S."/>
            <person name="Yamato K.T."/>
            <person name="Liu C."/>
            <person name="Berger F."/>
        </authorList>
    </citation>
    <scope>NUCLEOTIDE SEQUENCE [LARGE SCALE GENOMIC DNA]</scope>
    <source>
        <strain evidence="3">Tak-1</strain>
    </source>
</reference>
<keyword evidence="2" id="KW-0472">Membrane</keyword>
<gene>
    <name evidence="4" type="ORF">AXG93_2852s1560</name>
    <name evidence="3" type="ORF">Mp_3g17940</name>
</gene>
<dbReference type="Proteomes" id="UP000077202">
    <property type="component" value="Unassembled WGS sequence"/>
</dbReference>
<evidence type="ECO:0000313" key="3">
    <source>
        <dbReference type="EMBL" id="BBN06046.1"/>
    </source>
</evidence>
<organism evidence="4 5">
    <name type="scientific">Marchantia polymorpha subsp. ruderalis</name>
    <dbReference type="NCBI Taxonomy" id="1480154"/>
    <lineage>
        <taxon>Eukaryota</taxon>
        <taxon>Viridiplantae</taxon>
        <taxon>Streptophyta</taxon>
        <taxon>Embryophyta</taxon>
        <taxon>Marchantiophyta</taxon>
        <taxon>Marchantiopsida</taxon>
        <taxon>Marchantiidae</taxon>
        <taxon>Marchantiales</taxon>
        <taxon>Marchantiaceae</taxon>
        <taxon>Marchantia</taxon>
    </lineage>
</organism>
<keyword evidence="5" id="KW-1185">Reference proteome</keyword>
<sequence>MRAMSFKSDQKIGNSGEEAQVAEGKMHLSKSVNNCSSSAVDVEKGEVYHTGAPVLGENVIAPKVAEDPEQSSHSKPLIVSEKIVVTLLVVCFVVVEAYFVGVSFRDWLNQQKHGNSTTVLLANYEFELVVPQSLQGYNFPADGSEQNEDMEDSEPYEDFEGGLNFRATKSPFDGLRRQLTLKRDKVLAENLILREETLNLEDTESGNSPNCWS</sequence>
<evidence type="ECO:0000313" key="4">
    <source>
        <dbReference type="EMBL" id="OAE33435.1"/>
    </source>
</evidence>
<accession>A0A176WLZ0</accession>
<feature type="region of interest" description="Disordered" evidence="1">
    <location>
        <begin position="1"/>
        <end position="20"/>
    </location>
</feature>
<keyword evidence="2" id="KW-1133">Transmembrane helix</keyword>
<feature type="transmembrane region" description="Helical" evidence="2">
    <location>
        <begin position="83"/>
        <end position="104"/>
    </location>
</feature>